<dbReference type="RefSeq" id="WP_086575258.1">
    <property type="nucleotide sequence ID" value="NZ_CP071595.1"/>
</dbReference>
<dbReference type="Pfam" id="PF01068">
    <property type="entry name" value="DNA_ligase_A_M"/>
    <property type="match status" value="1"/>
</dbReference>
<protein>
    <recommendedName>
        <fullName evidence="1">ATP-dependent DNA ligase family profile domain-containing protein</fullName>
    </recommendedName>
</protein>
<organism evidence="2 3">
    <name type="scientific">Streptomyces griseocarneus</name>
    <dbReference type="NCBI Taxonomy" id="51201"/>
    <lineage>
        <taxon>Bacteria</taxon>
        <taxon>Bacillati</taxon>
        <taxon>Actinomycetota</taxon>
        <taxon>Actinomycetes</taxon>
        <taxon>Kitasatosporales</taxon>
        <taxon>Streptomycetaceae</taxon>
        <taxon>Streptomyces</taxon>
    </lineage>
</organism>
<feature type="domain" description="ATP-dependent DNA ligase family profile" evidence="1">
    <location>
        <begin position="17"/>
        <end position="123"/>
    </location>
</feature>
<gene>
    <name evidence="2" type="ORF">J3S04_32600</name>
</gene>
<dbReference type="EMBL" id="CP071595">
    <property type="protein sequence ID" value="QSY49566.1"/>
    <property type="molecule type" value="Genomic_DNA"/>
</dbReference>
<dbReference type="Proteomes" id="UP000671836">
    <property type="component" value="Chromosome"/>
</dbReference>
<accession>A0ABX7RMS8</accession>
<evidence type="ECO:0000313" key="2">
    <source>
        <dbReference type="EMBL" id="QSY49566.1"/>
    </source>
</evidence>
<sequence length="124" mass="13541">MCLVFTPNRAGGSCPPLVADGELVVREAGALSFEALQRRAAVGRRDVPRLAESLPAHVIVFDALQLDGQELLGRPYREHRALLEALFTASLAPPWTLCSMTTDVDKAQRWMSTWTQVPGVEGVL</sequence>
<dbReference type="InterPro" id="IPR012310">
    <property type="entry name" value="DNA_ligase_ATP-dep_cent"/>
</dbReference>
<dbReference type="Gene3D" id="3.30.470.30">
    <property type="entry name" value="DNA ligase/mRNA capping enzyme"/>
    <property type="match status" value="1"/>
</dbReference>
<name>A0ABX7RMS8_9ACTN</name>
<evidence type="ECO:0000313" key="3">
    <source>
        <dbReference type="Proteomes" id="UP000671836"/>
    </source>
</evidence>
<dbReference type="SUPFAM" id="SSF56091">
    <property type="entry name" value="DNA ligase/mRNA capping enzyme, catalytic domain"/>
    <property type="match status" value="1"/>
</dbReference>
<proteinExistence type="predicted"/>
<keyword evidence="3" id="KW-1185">Reference proteome</keyword>
<evidence type="ECO:0000259" key="1">
    <source>
        <dbReference type="Pfam" id="PF01068"/>
    </source>
</evidence>
<reference evidence="2 3" key="1">
    <citation type="submission" date="2021-03" db="EMBL/GenBank/DDBJ databases">
        <title>Streptomyces strains.</title>
        <authorList>
            <person name="Lund M.B."/>
            <person name="Toerring T."/>
        </authorList>
    </citation>
    <scope>NUCLEOTIDE SEQUENCE [LARGE SCALE GENOMIC DNA]</scope>
    <source>
        <strain evidence="2 3">KCC S-1010</strain>
    </source>
</reference>